<proteinExistence type="predicted"/>
<name>A0A2W1N7K3_PAEXE</name>
<dbReference type="AlphaFoldDB" id="A0A2W1N7K3"/>
<protein>
    <submittedName>
        <fullName evidence="1">DUF1292 domain-containing protein</fullName>
    </submittedName>
</protein>
<evidence type="ECO:0000313" key="1">
    <source>
        <dbReference type="EMBL" id="PZE20387.1"/>
    </source>
</evidence>
<gene>
    <name evidence="1" type="ORF">CBW46_013180</name>
</gene>
<sequence>MAEDNIRDHITVQDNEGNARDFWVEALFDMNEQTYALLNSVDNMVLMRVVDGEGDEQYLEGIEDPEEADAILDAYQLAIDAAPAE</sequence>
<organism evidence="1 2">
    <name type="scientific">Paenibacillus xerothermodurans</name>
    <dbReference type="NCBI Taxonomy" id="1977292"/>
    <lineage>
        <taxon>Bacteria</taxon>
        <taxon>Bacillati</taxon>
        <taxon>Bacillota</taxon>
        <taxon>Bacilli</taxon>
        <taxon>Bacillales</taxon>
        <taxon>Paenibacillaceae</taxon>
        <taxon>Paenibacillus</taxon>
    </lineage>
</organism>
<evidence type="ECO:0000313" key="2">
    <source>
        <dbReference type="Proteomes" id="UP000214746"/>
    </source>
</evidence>
<dbReference type="InterPro" id="IPR009711">
    <property type="entry name" value="UPF0473"/>
</dbReference>
<dbReference type="Proteomes" id="UP000214746">
    <property type="component" value="Unassembled WGS sequence"/>
</dbReference>
<dbReference type="Pfam" id="PF06949">
    <property type="entry name" value="DUF1292"/>
    <property type="match status" value="1"/>
</dbReference>
<reference evidence="1" key="1">
    <citation type="submission" date="2018-06" db="EMBL/GenBank/DDBJ databases">
        <title>Paenibacillus xerothermodurans sp. nov. an extremely dry heat resistant spore forming bacterium isolated from the soil of Cape Canaveral, Florida.</title>
        <authorList>
            <person name="Seuylemezian A."/>
            <person name="Kaur N."/>
            <person name="Patil P."/>
            <person name="Patil P."/>
            <person name="Mayilraj S."/>
            <person name="Vaishampayan P."/>
        </authorList>
    </citation>
    <scope>NUCLEOTIDE SEQUENCE [LARGE SCALE GENOMIC DNA]</scope>
    <source>
        <strain evidence="1">ATCC 27380</strain>
    </source>
</reference>
<keyword evidence="2" id="KW-1185">Reference proteome</keyword>
<dbReference type="OrthoDB" id="2382047at2"/>
<accession>A0A2W1N7K3</accession>
<dbReference type="RefSeq" id="WP_089200467.1">
    <property type="nucleotide sequence ID" value="NZ_NHRJ02000007.1"/>
</dbReference>
<dbReference type="EMBL" id="NHRJ02000007">
    <property type="protein sequence ID" value="PZE20387.1"/>
    <property type="molecule type" value="Genomic_DNA"/>
</dbReference>
<comment type="caution">
    <text evidence="1">The sequence shown here is derived from an EMBL/GenBank/DDBJ whole genome shotgun (WGS) entry which is preliminary data.</text>
</comment>